<evidence type="ECO:0000256" key="2">
    <source>
        <dbReference type="SAM" id="SignalP"/>
    </source>
</evidence>
<comment type="caution">
    <text evidence="3">The sequence shown here is derived from an EMBL/GenBank/DDBJ whole genome shotgun (WGS) entry which is preliminary data.</text>
</comment>
<feature type="transmembrane region" description="Helical" evidence="1">
    <location>
        <begin position="49"/>
        <end position="68"/>
    </location>
</feature>
<evidence type="ECO:0000313" key="4">
    <source>
        <dbReference type="Proteomes" id="UP001370758"/>
    </source>
</evidence>
<keyword evidence="2" id="KW-0732">Signal</keyword>
<protein>
    <submittedName>
        <fullName evidence="3">Uncharacterized protein</fullName>
    </submittedName>
</protein>
<proteinExistence type="predicted"/>
<feature type="transmembrane region" description="Helical" evidence="1">
    <location>
        <begin position="369"/>
        <end position="390"/>
    </location>
</feature>
<dbReference type="PANTHER" id="PTHR35043">
    <property type="entry name" value="TRANSCRIPTION FACTOR DOMAIN-CONTAINING PROTEIN"/>
    <property type="match status" value="1"/>
</dbReference>
<keyword evidence="1" id="KW-1133">Transmembrane helix</keyword>
<dbReference type="PANTHER" id="PTHR35043:SF7">
    <property type="entry name" value="TRANSCRIPTION FACTOR DOMAIN-CONTAINING PROTEIN"/>
    <property type="match status" value="1"/>
</dbReference>
<evidence type="ECO:0000256" key="1">
    <source>
        <dbReference type="SAM" id="Phobius"/>
    </source>
</evidence>
<evidence type="ECO:0000313" key="3">
    <source>
        <dbReference type="EMBL" id="KAK6503434.1"/>
    </source>
</evidence>
<keyword evidence="4" id="KW-1185">Reference proteome</keyword>
<gene>
    <name evidence="3" type="ORF">TWF481_008452</name>
</gene>
<feature type="transmembrane region" description="Helical" evidence="1">
    <location>
        <begin position="402"/>
        <end position="426"/>
    </location>
</feature>
<reference evidence="3 4" key="1">
    <citation type="submission" date="2023-08" db="EMBL/GenBank/DDBJ databases">
        <authorList>
            <person name="Palmer J.M."/>
        </authorList>
    </citation>
    <scope>NUCLEOTIDE SEQUENCE [LARGE SCALE GENOMIC DNA]</scope>
    <source>
        <strain evidence="3 4">TWF481</strain>
    </source>
</reference>
<keyword evidence="1" id="KW-0472">Membrane</keyword>
<organism evidence="3 4">
    <name type="scientific">Arthrobotrys musiformis</name>
    <dbReference type="NCBI Taxonomy" id="47236"/>
    <lineage>
        <taxon>Eukaryota</taxon>
        <taxon>Fungi</taxon>
        <taxon>Dikarya</taxon>
        <taxon>Ascomycota</taxon>
        <taxon>Pezizomycotina</taxon>
        <taxon>Orbiliomycetes</taxon>
        <taxon>Orbiliales</taxon>
        <taxon>Orbiliaceae</taxon>
        <taxon>Arthrobotrys</taxon>
    </lineage>
</organism>
<feature type="transmembrane region" description="Helical" evidence="1">
    <location>
        <begin position="438"/>
        <end position="457"/>
    </location>
</feature>
<dbReference type="Proteomes" id="UP001370758">
    <property type="component" value="Unassembled WGS sequence"/>
</dbReference>
<name>A0AAV9W769_9PEZI</name>
<dbReference type="AlphaFoldDB" id="A0AAV9W769"/>
<dbReference type="EMBL" id="JAVHJL010000005">
    <property type="protein sequence ID" value="KAK6503434.1"/>
    <property type="molecule type" value="Genomic_DNA"/>
</dbReference>
<accession>A0AAV9W769</accession>
<keyword evidence="1" id="KW-0812">Transmembrane</keyword>
<feature type="transmembrane region" description="Helical" evidence="1">
    <location>
        <begin position="255"/>
        <end position="273"/>
    </location>
</feature>
<feature type="chain" id="PRO_5043317471" evidence="2">
    <location>
        <begin position="26"/>
        <end position="485"/>
    </location>
</feature>
<sequence>MIPNTSNTAVSALIIAFCRITYVEAYPFTPECTIPPPGTSHVFAPTVRSTLSIIWNCLGIIFLCTWSIQHLNIPLQRSTPDPQTSIGILKGHIIDFLEKLKWVVFTLIFPEFLFAKAVLEWCATKEGVKNHQLLRSGGAEKQARTPQWEAIHICMANAGYFVLDTGMPASRQPSVGKIRIEDTVLRGRYWALNNRQWISLALENDYADLPDVDAEYLRKLDHKGGLITVLAVLQITSHIIQLVSRKINKLPITQIESVALAFAIPSILVYLLYWDHPQGVRVIHVSALNLSKLPGSSEEDKIERLRKMLFRWRHAGVGPYMLTDISQPDQPDPDEGPVPIPNNCVPLREFLHANGAAKTDGSDMFYKGAIPFLGGGGVHGMIFGGLHILAWDSIYHTRVEQICWRVSSIVVTVIPFIAFASTMLGFKMEDVYPRYQRLHGPFFIGLAIIYMIARLFLMVEMFISLAYLPPEAFKTTWAGLLPHWG</sequence>
<feature type="signal peptide" evidence="2">
    <location>
        <begin position="1"/>
        <end position="25"/>
    </location>
</feature>